<dbReference type="SUPFAM" id="SSF46689">
    <property type="entry name" value="Homeodomain-like"/>
    <property type="match status" value="2"/>
</dbReference>
<dbReference type="InterPro" id="IPR018060">
    <property type="entry name" value="HTH_AraC"/>
</dbReference>
<dbReference type="InterPro" id="IPR037923">
    <property type="entry name" value="HTH-like"/>
</dbReference>
<dbReference type="InterPro" id="IPR014710">
    <property type="entry name" value="RmlC-like_jellyroll"/>
</dbReference>
<dbReference type="EMBL" id="BAAAPM010000003">
    <property type="protein sequence ID" value="GAA1718534.1"/>
    <property type="molecule type" value="Genomic_DNA"/>
</dbReference>
<dbReference type="Proteomes" id="UP001501138">
    <property type="component" value="Unassembled WGS sequence"/>
</dbReference>
<evidence type="ECO:0000256" key="2">
    <source>
        <dbReference type="ARBA" id="ARBA00023125"/>
    </source>
</evidence>
<evidence type="ECO:0000313" key="6">
    <source>
        <dbReference type="EMBL" id="GAA1718534.1"/>
    </source>
</evidence>
<protein>
    <recommendedName>
        <fullName evidence="5">HTH araC/xylS-type domain-containing protein</fullName>
    </recommendedName>
</protein>
<reference evidence="6 7" key="1">
    <citation type="journal article" date="2019" name="Int. J. Syst. Evol. Microbiol.">
        <title>The Global Catalogue of Microorganisms (GCM) 10K type strain sequencing project: providing services to taxonomists for standard genome sequencing and annotation.</title>
        <authorList>
            <consortium name="The Broad Institute Genomics Platform"/>
            <consortium name="The Broad Institute Genome Sequencing Center for Infectious Disease"/>
            <person name="Wu L."/>
            <person name="Ma J."/>
        </authorList>
    </citation>
    <scope>NUCLEOTIDE SEQUENCE [LARGE SCALE GENOMIC DNA]</scope>
    <source>
        <strain evidence="6 7">JCM 15589</strain>
    </source>
</reference>
<keyword evidence="7" id="KW-1185">Reference proteome</keyword>
<dbReference type="Gene3D" id="2.60.120.10">
    <property type="entry name" value="Jelly Rolls"/>
    <property type="match status" value="1"/>
</dbReference>
<keyword evidence="1" id="KW-0805">Transcription regulation</keyword>
<dbReference type="Gene3D" id="1.10.10.60">
    <property type="entry name" value="Homeodomain-like"/>
    <property type="match status" value="1"/>
</dbReference>
<accession>A0ABN2J693</accession>
<keyword evidence="2" id="KW-0238">DNA-binding</keyword>
<dbReference type="InterPro" id="IPR009057">
    <property type="entry name" value="Homeodomain-like_sf"/>
</dbReference>
<proteinExistence type="predicted"/>
<feature type="region of interest" description="Disordered" evidence="4">
    <location>
        <begin position="333"/>
        <end position="354"/>
    </location>
</feature>
<dbReference type="RefSeq" id="WP_425553729.1">
    <property type="nucleotide sequence ID" value="NZ_BAAAPM010000003.1"/>
</dbReference>
<keyword evidence="3" id="KW-0804">Transcription</keyword>
<organism evidence="6 7">
    <name type="scientific">Isoptericola hypogeus</name>
    <dbReference type="NCBI Taxonomy" id="300179"/>
    <lineage>
        <taxon>Bacteria</taxon>
        <taxon>Bacillati</taxon>
        <taxon>Actinomycetota</taxon>
        <taxon>Actinomycetes</taxon>
        <taxon>Micrococcales</taxon>
        <taxon>Promicromonosporaceae</taxon>
        <taxon>Isoptericola</taxon>
    </lineage>
</organism>
<evidence type="ECO:0000313" key="7">
    <source>
        <dbReference type="Proteomes" id="UP001501138"/>
    </source>
</evidence>
<sequence>MFEISLADPIFFFKAGEFTAPPGWRHKRLHHERDFEIFLGVTGTVPLLVDGVRTDVGPGDCVVTPPGATVEGAAATTEDVAFYWLHFFARWREPGDGAEGAAGSAAGRDVALPDPYAAELERVRDGEFSPALHDVCLLPRAFRPARPHRAVLALRQVLDTANRFRYTQRACDFLTGALLVELGDDFLRSRAERVTAQPASTAPVAEWIRSHISADLTVAAVARRFKVNPDYLTRTFRAEHGTNLRDYILDLKIEAAKVLLVRTDLPVGQVARFSHFRDGRNFLKRFRERAGVTPSEFRTAYAATHLNNDVIDPRIPIPQAAEAFLATGSVAPEDGRSAVAPEWAPRGSNPEPAD</sequence>
<dbReference type="PANTHER" id="PTHR43280">
    <property type="entry name" value="ARAC-FAMILY TRANSCRIPTIONAL REGULATOR"/>
    <property type="match status" value="1"/>
</dbReference>
<name>A0ABN2J693_9MICO</name>
<dbReference type="Pfam" id="PF12833">
    <property type="entry name" value="HTH_18"/>
    <property type="match status" value="1"/>
</dbReference>
<dbReference type="InterPro" id="IPR013096">
    <property type="entry name" value="Cupin_2"/>
</dbReference>
<evidence type="ECO:0000256" key="4">
    <source>
        <dbReference type="SAM" id="MobiDB-lite"/>
    </source>
</evidence>
<dbReference type="PANTHER" id="PTHR43280:SF10">
    <property type="entry name" value="REGULATORY PROTEIN POCR"/>
    <property type="match status" value="1"/>
</dbReference>
<dbReference type="Pfam" id="PF07883">
    <property type="entry name" value="Cupin_2"/>
    <property type="match status" value="1"/>
</dbReference>
<evidence type="ECO:0000259" key="5">
    <source>
        <dbReference type="PROSITE" id="PS01124"/>
    </source>
</evidence>
<dbReference type="SMART" id="SM00342">
    <property type="entry name" value="HTH_ARAC"/>
    <property type="match status" value="1"/>
</dbReference>
<evidence type="ECO:0000256" key="3">
    <source>
        <dbReference type="ARBA" id="ARBA00023163"/>
    </source>
</evidence>
<comment type="caution">
    <text evidence="6">The sequence shown here is derived from an EMBL/GenBank/DDBJ whole genome shotgun (WGS) entry which is preliminary data.</text>
</comment>
<evidence type="ECO:0000256" key="1">
    <source>
        <dbReference type="ARBA" id="ARBA00023015"/>
    </source>
</evidence>
<dbReference type="PROSITE" id="PS01124">
    <property type="entry name" value="HTH_ARAC_FAMILY_2"/>
    <property type="match status" value="1"/>
</dbReference>
<feature type="domain" description="HTH araC/xylS-type" evidence="5">
    <location>
        <begin position="202"/>
        <end position="300"/>
    </location>
</feature>
<gene>
    <name evidence="6" type="ORF">GCM10009809_13010</name>
</gene>
<dbReference type="SUPFAM" id="SSF51215">
    <property type="entry name" value="Regulatory protein AraC"/>
    <property type="match status" value="1"/>
</dbReference>